<gene>
    <name evidence="1" type="ORF">B0F89_101152</name>
</gene>
<dbReference type="RefSeq" id="WP_079577748.1">
    <property type="nucleotide sequence ID" value="NZ_FUYO01000008.1"/>
</dbReference>
<evidence type="ECO:0008006" key="3">
    <source>
        <dbReference type="Google" id="ProtNLM"/>
    </source>
</evidence>
<protein>
    <recommendedName>
        <fullName evidence="3">Cytochrome oxidase Cu insertion factor, SCO1/SenC/PrrC family</fullName>
    </recommendedName>
</protein>
<dbReference type="EMBL" id="PTIW01000001">
    <property type="protein sequence ID" value="PPK62952.1"/>
    <property type="molecule type" value="Genomic_DNA"/>
</dbReference>
<dbReference type="AlphaFoldDB" id="A0AB37A0F5"/>
<dbReference type="Proteomes" id="UP000239861">
    <property type="component" value="Unassembled WGS sequence"/>
</dbReference>
<comment type="caution">
    <text evidence="1">The sequence shown here is derived from an EMBL/GenBank/DDBJ whole genome shotgun (WGS) entry which is preliminary data.</text>
</comment>
<evidence type="ECO:0000313" key="1">
    <source>
        <dbReference type="EMBL" id="PPK62952.1"/>
    </source>
</evidence>
<dbReference type="InterPro" id="IPR036249">
    <property type="entry name" value="Thioredoxin-like_sf"/>
</dbReference>
<reference evidence="1 2" key="1">
    <citation type="submission" date="2018-02" db="EMBL/GenBank/DDBJ databases">
        <title>Subsurface microbial communities from deep shales in Ohio and West Virginia, USA.</title>
        <authorList>
            <person name="Wrighton K."/>
        </authorList>
    </citation>
    <scope>NUCLEOTIDE SEQUENCE [LARGE SCALE GENOMIC DNA]</scope>
    <source>
        <strain evidence="1 2">MARC-MIP3H16</strain>
    </source>
</reference>
<evidence type="ECO:0000313" key="2">
    <source>
        <dbReference type="Proteomes" id="UP000239861"/>
    </source>
</evidence>
<name>A0AB37A0F5_9BACT</name>
<sequence>MKNIFKIVVLGVIAFGILVYATADKPAETKTQVSDTSSLTLSNLPKEFEIVGKDGKVSKEDLFQTGSKALIIVGNHDSLSVVRELPKYYDVQIPYVMVANISSAPWFVKKMFIPGKLEELVEGRDTPMIYDFDGDMIKALGVTDNEKTTYIAYLVNENGSISNVFKGSVKEGALDGTMSEEEMKTNLASLVDYIK</sequence>
<organism evidence="1 2">
    <name type="scientific">Malaciobacter marinus</name>
    <dbReference type="NCBI Taxonomy" id="505249"/>
    <lineage>
        <taxon>Bacteria</taxon>
        <taxon>Pseudomonadati</taxon>
        <taxon>Campylobacterota</taxon>
        <taxon>Epsilonproteobacteria</taxon>
        <taxon>Campylobacterales</taxon>
        <taxon>Arcobacteraceae</taxon>
        <taxon>Malaciobacter</taxon>
    </lineage>
</organism>
<proteinExistence type="predicted"/>
<dbReference type="SUPFAM" id="SSF52833">
    <property type="entry name" value="Thioredoxin-like"/>
    <property type="match status" value="1"/>
</dbReference>
<accession>A0AB37A0F5</accession>